<dbReference type="Proteomes" id="UP000489600">
    <property type="component" value="Unassembled WGS sequence"/>
</dbReference>
<evidence type="ECO:0000313" key="1">
    <source>
        <dbReference type="EMBL" id="VVB08526.1"/>
    </source>
</evidence>
<evidence type="ECO:0000313" key="2">
    <source>
        <dbReference type="Proteomes" id="UP000489600"/>
    </source>
</evidence>
<comment type="caution">
    <text evidence="1">The sequence shown here is derived from an EMBL/GenBank/DDBJ whole genome shotgun (WGS) entry which is preliminary data.</text>
</comment>
<dbReference type="EMBL" id="CABITT030000006">
    <property type="protein sequence ID" value="VVB08526.1"/>
    <property type="molecule type" value="Genomic_DNA"/>
</dbReference>
<dbReference type="OrthoDB" id="1112004at2759"/>
<dbReference type="AlphaFoldDB" id="A0A565C4E5"/>
<proteinExistence type="predicted"/>
<accession>A0A565C4E5</accession>
<sequence>MQGFPLVVQLYAYTTIPLLLKNVPNADDEEIFVDATFVGLSKLTTITMNDVLIVEQDPKDKDRKVLYMQELIQGGHVFEKAEWPGGYAGVDFVEVDEKVDMVEHERHVIYRRVPVEELGDGFVDDEVVSLKRKCKKKRKSGSKRKQRKLENYFPHVTRTGIKLKDWMETQLEEIKSALTEKIDQQAIEIARLKKKVGLKGRSSRRRKSVLLKGVSSSVNEFEEDVFMSNDCREDKKMLMLQIVGYCFERGRCCFGKGRWCLVPTSNVSRKEDNVENVSTGGALIVLTEDVLLEKTETKKEATEMEVVTRLIDATVIIIIEKHLGSNEVNVGENEDNTLVEGTPTNGKTVDLSYSSLVGTPETQVGTPKTLASHRLLNTLQVDLLSLVDEKEYMFF</sequence>
<name>A0A565C4E5_9BRAS</name>
<organism evidence="1 2">
    <name type="scientific">Arabis nemorensis</name>
    <dbReference type="NCBI Taxonomy" id="586526"/>
    <lineage>
        <taxon>Eukaryota</taxon>
        <taxon>Viridiplantae</taxon>
        <taxon>Streptophyta</taxon>
        <taxon>Embryophyta</taxon>
        <taxon>Tracheophyta</taxon>
        <taxon>Spermatophyta</taxon>
        <taxon>Magnoliopsida</taxon>
        <taxon>eudicotyledons</taxon>
        <taxon>Gunneridae</taxon>
        <taxon>Pentapetalae</taxon>
        <taxon>rosids</taxon>
        <taxon>malvids</taxon>
        <taxon>Brassicales</taxon>
        <taxon>Brassicaceae</taxon>
        <taxon>Arabideae</taxon>
        <taxon>Arabis</taxon>
    </lineage>
</organism>
<keyword evidence="2" id="KW-1185">Reference proteome</keyword>
<protein>
    <submittedName>
        <fullName evidence="1">Uncharacterized protein</fullName>
    </submittedName>
</protein>
<gene>
    <name evidence="1" type="ORF">ANE_LOCUS18970</name>
</gene>
<reference evidence="1" key="1">
    <citation type="submission" date="2019-07" db="EMBL/GenBank/DDBJ databases">
        <authorList>
            <person name="Dittberner H."/>
        </authorList>
    </citation>
    <scope>NUCLEOTIDE SEQUENCE [LARGE SCALE GENOMIC DNA]</scope>
</reference>